<dbReference type="InterPro" id="IPR051251">
    <property type="entry name" value="STK_FNIP-Repeat"/>
</dbReference>
<dbReference type="Proteomes" id="UP000001396">
    <property type="component" value="Unassembled WGS sequence"/>
</dbReference>
<feature type="transmembrane region" description="Helical" evidence="1">
    <location>
        <begin position="236"/>
        <end position="257"/>
    </location>
</feature>
<dbReference type="InParanoid" id="D3BS45"/>
<sequence length="412" mass="47742">MNNQIDKIVNLSHLILNKIVNYLDNNIDIICFSLACKRWYNDRDKYLVFNTDNIDLFTFNTTDTNQNHKHFKLPSYNNILLKSIQSKTKCTLSVGYNQKTSYDYHFDILLCIVETDYFNFKNIKDDVRNLKSIPNSVSTIEILSDREDEQEYLYRLISESQSVTKLNGCSTLKYGLPKSIKSLKMEFEFNEPLAKGLLPNSLEVLDFEDPLKQEIPPGVLPDALRKLYLDRYRYEFLPGVFQLVCIAFIYSTINMIFDKVKLYLLNYQYEILQGALPDGLQKFNLDGYQHEIQPGVLPSSLKSLSLTSYSYSRPIKEELKYSIDSAPISEDSTETESFLPISWLQAISSLSNLRSLDIYYPIHNRHDTIIFNLNYLPPTLETLDITLKIKKSILKGTMPTSLKKIRLVDCPI</sequence>
<reference evidence="2 3" key="1">
    <citation type="journal article" date="2011" name="Genome Res.">
        <title>Phylogeny-wide analysis of social amoeba genomes highlights ancient origins for complex intercellular communication.</title>
        <authorList>
            <person name="Heidel A.J."/>
            <person name="Lawal H.M."/>
            <person name="Felder M."/>
            <person name="Schilde C."/>
            <person name="Helps N.R."/>
            <person name="Tunggal B."/>
            <person name="Rivero F."/>
            <person name="John U."/>
            <person name="Schleicher M."/>
            <person name="Eichinger L."/>
            <person name="Platzer M."/>
            <person name="Noegel A.A."/>
            <person name="Schaap P."/>
            <person name="Gloeckner G."/>
        </authorList>
    </citation>
    <scope>NUCLEOTIDE SEQUENCE [LARGE SCALE GENOMIC DNA]</scope>
    <source>
        <strain evidence="3">ATCC 26659 / Pp 5 / PN500</strain>
    </source>
</reference>
<proteinExistence type="predicted"/>
<dbReference type="PANTHER" id="PTHR32134">
    <property type="entry name" value="FNIP REPEAT-CONTAINING PROTEIN"/>
    <property type="match status" value="1"/>
</dbReference>
<dbReference type="Pfam" id="PF05725">
    <property type="entry name" value="FNIP"/>
    <property type="match status" value="2"/>
</dbReference>
<dbReference type="PANTHER" id="PTHR32134:SF169">
    <property type="entry name" value="FNIP REPEAT-CONTAINING PROTEIN-RELATED"/>
    <property type="match status" value="1"/>
</dbReference>
<organism evidence="2 3">
    <name type="scientific">Heterostelium pallidum (strain ATCC 26659 / Pp 5 / PN500)</name>
    <name type="common">Cellular slime mold</name>
    <name type="synonym">Polysphondylium pallidum</name>
    <dbReference type="NCBI Taxonomy" id="670386"/>
    <lineage>
        <taxon>Eukaryota</taxon>
        <taxon>Amoebozoa</taxon>
        <taxon>Evosea</taxon>
        <taxon>Eumycetozoa</taxon>
        <taxon>Dictyostelia</taxon>
        <taxon>Acytosteliales</taxon>
        <taxon>Acytosteliaceae</taxon>
        <taxon>Heterostelium</taxon>
    </lineage>
</organism>
<keyword evidence="1" id="KW-0812">Transmembrane</keyword>
<protein>
    <recommendedName>
        <fullName evidence="4">F-box domain-containing protein</fullName>
    </recommendedName>
</protein>
<dbReference type="Gene3D" id="1.20.1280.50">
    <property type="match status" value="1"/>
</dbReference>
<comment type="caution">
    <text evidence="2">The sequence shown here is derived from an EMBL/GenBank/DDBJ whole genome shotgun (WGS) entry which is preliminary data.</text>
</comment>
<evidence type="ECO:0000256" key="1">
    <source>
        <dbReference type="SAM" id="Phobius"/>
    </source>
</evidence>
<keyword evidence="1" id="KW-1133">Transmembrane helix</keyword>
<keyword evidence="3" id="KW-1185">Reference proteome</keyword>
<dbReference type="EMBL" id="ADBJ01000051">
    <property type="protein sequence ID" value="EFA75782.1"/>
    <property type="molecule type" value="Genomic_DNA"/>
</dbReference>
<dbReference type="AlphaFoldDB" id="D3BS45"/>
<dbReference type="GeneID" id="31366306"/>
<accession>D3BS45</accession>
<name>D3BS45_HETP5</name>
<keyword evidence="1" id="KW-0472">Membrane</keyword>
<gene>
    <name evidence="2" type="ORF">PPL_10837</name>
</gene>
<dbReference type="RefSeq" id="XP_020427916.1">
    <property type="nucleotide sequence ID" value="XM_020581600.1"/>
</dbReference>
<dbReference type="InterPro" id="IPR008615">
    <property type="entry name" value="FNIP"/>
</dbReference>
<evidence type="ECO:0008006" key="4">
    <source>
        <dbReference type="Google" id="ProtNLM"/>
    </source>
</evidence>
<evidence type="ECO:0000313" key="2">
    <source>
        <dbReference type="EMBL" id="EFA75782.1"/>
    </source>
</evidence>
<evidence type="ECO:0000313" key="3">
    <source>
        <dbReference type="Proteomes" id="UP000001396"/>
    </source>
</evidence>